<dbReference type="AlphaFoldDB" id="A0AAD9CP70"/>
<reference evidence="1" key="1">
    <citation type="submission" date="2023-04" db="EMBL/GenBank/DDBJ databases">
        <title>Chromosome-level genome of Chaenocephalus aceratus.</title>
        <authorList>
            <person name="Park H."/>
        </authorList>
    </citation>
    <scope>NUCLEOTIDE SEQUENCE</scope>
    <source>
        <strain evidence="1">DE</strain>
        <tissue evidence="1">Muscle</tissue>
    </source>
</reference>
<dbReference type="Proteomes" id="UP001228049">
    <property type="component" value="Unassembled WGS sequence"/>
</dbReference>
<comment type="caution">
    <text evidence="1">The sequence shown here is derived from an EMBL/GenBank/DDBJ whole genome shotgun (WGS) entry which is preliminary data.</text>
</comment>
<gene>
    <name evidence="1" type="ORF">KUDE01_012627</name>
</gene>
<dbReference type="EMBL" id="JASDAP010000003">
    <property type="protein sequence ID" value="KAK1905445.1"/>
    <property type="molecule type" value="Genomic_DNA"/>
</dbReference>
<accession>A0AAD9CP70</accession>
<feature type="non-terminal residue" evidence="1">
    <location>
        <position position="120"/>
    </location>
</feature>
<evidence type="ECO:0000313" key="2">
    <source>
        <dbReference type="Proteomes" id="UP001228049"/>
    </source>
</evidence>
<proteinExistence type="predicted"/>
<organism evidence="1 2">
    <name type="scientific">Dissostichus eleginoides</name>
    <name type="common">Patagonian toothfish</name>
    <name type="synonym">Dissostichus amissus</name>
    <dbReference type="NCBI Taxonomy" id="100907"/>
    <lineage>
        <taxon>Eukaryota</taxon>
        <taxon>Metazoa</taxon>
        <taxon>Chordata</taxon>
        <taxon>Craniata</taxon>
        <taxon>Vertebrata</taxon>
        <taxon>Euteleostomi</taxon>
        <taxon>Actinopterygii</taxon>
        <taxon>Neopterygii</taxon>
        <taxon>Teleostei</taxon>
        <taxon>Neoteleostei</taxon>
        <taxon>Acanthomorphata</taxon>
        <taxon>Eupercaria</taxon>
        <taxon>Perciformes</taxon>
        <taxon>Notothenioidei</taxon>
        <taxon>Nototheniidae</taxon>
        <taxon>Dissostichus</taxon>
    </lineage>
</organism>
<sequence length="120" mass="13396">SGNLKDQISAGSSVMIRGPPRLKFTPLRFEEGLCPEWCIAPSPHQCSLLSVCVYRPYFGMEKRLPSTQNQWLLFSLLQRPPVIWDEYKAHIVLFVSLSGIIGGAGRRRWQISGGRPAGPS</sequence>
<protein>
    <submittedName>
        <fullName evidence="1">E3 ubiquitin-protein ligase SNT2</fullName>
    </submittedName>
</protein>
<evidence type="ECO:0000313" key="1">
    <source>
        <dbReference type="EMBL" id="KAK1905445.1"/>
    </source>
</evidence>
<feature type="non-terminal residue" evidence="1">
    <location>
        <position position="1"/>
    </location>
</feature>
<keyword evidence="2" id="KW-1185">Reference proteome</keyword>
<name>A0AAD9CP70_DISEL</name>